<evidence type="ECO:0000256" key="1">
    <source>
        <dbReference type="SAM" id="Coils"/>
    </source>
</evidence>
<keyword evidence="1" id="KW-0175">Coiled coil</keyword>
<feature type="coiled-coil region" evidence="1">
    <location>
        <begin position="45"/>
        <end position="72"/>
    </location>
</feature>
<gene>
    <name evidence="2" type="ORF">FIBSPDRAFT_959137</name>
</gene>
<evidence type="ECO:0000313" key="2">
    <source>
        <dbReference type="EMBL" id="KZP15166.1"/>
    </source>
</evidence>
<name>A0A166DXC8_9AGAM</name>
<proteinExistence type="predicted"/>
<protein>
    <recommendedName>
        <fullName evidence="4">F-box domain-containing protein</fullName>
    </recommendedName>
</protein>
<sequence length="157" mass="17547">MICSKCQRTVLSDLNASTLPPAVSHLMTTNDPPNKHQSSAIDDELARSRANLRSLDIEIAEAQKHLLGLQAKRASLNLPMPQSLHIRRLPIELLVRVFMLALPRDCPSPLRPEEAPLVLGQVSRVIVVSRSIPSLWSSIRVQTMSRVRRLVTLFLYG</sequence>
<accession>A0A166DXC8</accession>
<evidence type="ECO:0000313" key="3">
    <source>
        <dbReference type="Proteomes" id="UP000076532"/>
    </source>
</evidence>
<keyword evidence="3" id="KW-1185">Reference proteome</keyword>
<dbReference type="EMBL" id="KV417608">
    <property type="protein sequence ID" value="KZP15166.1"/>
    <property type="molecule type" value="Genomic_DNA"/>
</dbReference>
<dbReference type="OrthoDB" id="3365698at2759"/>
<reference evidence="2 3" key="1">
    <citation type="journal article" date="2016" name="Mol. Biol. Evol.">
        <title>Comparative Genomics of Early-Diverging Mushroom-Forming Fungi Provides Insights into the Origins of Lignocellulose Decay Capabilities.</title>
        <authorList>
            <person name="Nagy L.G."/>
            <person name="Riley R."/>
            <person name="Tritt A."/>
            <person name="Adam C."/>
            <person name="Daum C."/>
            <person name="Floudas D."/>
            <person name="Sun H."/>
            <person name="Yadav J.S."/>
            <person name="Pangilinan J."/>
            <person name="Larsson K.H."/>
            <person name="Matsuura K."/>
            <person name="Barry K."/>
            <person name="Labutti K."/>
            <person name="Kuo R."/>
            <person name="Ohm R.A."/>
            <person name="Bhattacharya S.S."/>
            <person name="Shirouzu T."/>
            <person name="Yoshinaga Y."/>
            <person name="Martin F.M."/>
            <person name="Grigoriev I.V."/>
            <person name="Hibbett D.S."/>
        </authorList>
    </citation>
    <scope>NUCLEOTIDE SEQUENCE [LARGE SCALE GENOMIC DNA]</scope>
    <source>
        <strain evidence="2 3">CBS 109695</strain>
    </source>
</reference>
<organism evidence="2 3">
    <name type="scientific">Athelia psychrophila</name>
    <dbReference type="NCBI Taxonomy" id="1759441"/>
    <lineage>
        <taxon>Eukaryota</taxon>
        <taxon>Fungi</taxon>
        <taxon>Dikarya</taxon>
        <taxon>Basidiomycota</taxon>
        <taxon>Agaricomycotina</taxon>
        <taxon>Agaricomycetes</taxon>
        <taxon>Agaricomycetidae</taxon>
        <taxon>Atheliales</taxon>
        <taxon>Atheliaceae</taxon>
        <taxon>Athelia</taxon>
    </lineage>
</organism>
<dbReference type="AlphaFoldDB" id="A0A166DXC8"/>
<evidence type="ECO:0008006" key="4">
    <source>
        <dbReference type="Google" id="ProtNLM"/>
    </source>
</evidence>
<dbReference type="Proteomes" id="UP000076532">
    <property type="component" value="Unassembled WGS sequence"/>
</dbReference>